<accession>A0A7M7GQN5</accession>
<evidence type="ECO:0000256" key="1">
    <source>
        <dbReference type="SAM" id="Phobius"/>
    </source>
</evidence>
<dbReference type="OrthoDB" id="419711at2759"/>
<dbReference type="GeneID" id="100891168"/>
<dbReference type="InParanoid" id="A0A7M7GQN5"/>
<keyword evidence="3" id="KW-1185">Reference proteome</keyword>
<keyword evidence="1" id="KW-0812">Transmembrane</keyword>
<dbReference type="Pfam" id="PF21534">
    <property type="entry name" value="Rost"/>
    <property type="match status" value="1"/>
</dbReference>
<feature type="transmembrane region" description="Helical" evidence="1">
    <location>
        <begin position="143"/>
        <end position="162"/>
    </location>
</feature>
<dbReference type="KEGG" id="spu:100891168"/>
<organism evidence="2 3">
    <name type="scientific">Strongylocentrotus purpuratus</name>
    <name type="common">Purple sea urchin</name>
    <dbReference type="NCBI Taxonomy" id="7668"/>
    <lineage>
        <taxon>Eukaryota</taxon>
        <taxon>Metazoa</taxon>
        <taxon>Echinodermata</taxon>
        <taxon>Eleutherozoa</taxon>
        <taxon>Echinozoa</taxon>
        <taxon>Echinoidea</taxon>
        <taxon>Euechinoidea</taxon>
        <taxon>Echinacea</taxon>
        <taxon>Camarodonta</taxon>
        <taxon>Echinidea</taxon>
        <taxon>Strongylocentrotidae</taxon>
        <taxon>Strongylocentrotus</taxon>
    </lineage>
</organism>
<sequence length="270" mass="30519">MAGCRKCSCSVSVSDFGLSTTSYDVFTTTQCALPRVMLLIYRLLMTGYFLAYQLYLWIDVISIQDYIYMTTLSYTVFTLYTLIALVNLVVDMCLQRQSSSSPASNVLKGRYMIQWLFYNVTVTWTCLVLVVFWGALYDPAYPDWLFDITCHALPGVFGVLELTFTATPCRLVHVIYPVILGISYLTFTLIYWATGHPPIYPILDYSGSPKLSAGSVVIMAVFIFVFHPVVWGLTKLRKRVAKRLNCSQGLQGDQHELMDRSSNAPSSLIF</sequence>
<dbReference type="PANTHER" id="PTHR12242">
    <property type="entry name" value="OS02G0130600 PROTEIN-RELATED"/>
    <property type="match status" value="1"/>
</dbReference>
<evidence type="ECO:0000313" key="3">
    <source>
        <dbReference type="Proteomes" id="UP000007110"/>
    </source>
</evidence>
<feature type="transmembrane region" description="Helical" evidence="1">
    <location>
        <begin position="70"/>
        <end position="94"/>
    </location>
</feature>
<dbReference type="InterPro" id="IPR049352">
    <property type="entry name" value="Rost"/>
</dbReference>
<evidence type="ECO:0000313" key="2">
    <source>
        <dbReference type="EnsemblMetazoa" id="XP_003728461"/>
    </source>
</evidence>
<feature type="transmembrane region" description="Helical" evidence="1">
    <location>
        <begin position="174"/>
        <end position="193"/>
    </location>
</feature>
<reference evidence="3" key="1">
    <citation type="submission" date="2015-02" db="EMBL/GenBank/DDBJ databases">
        <title>Genome sequencing for Strongylocentrotus purpuratus.</title>
        <authorList>
            <person name="Murali S."/>
            <person name="Liu Y."/>
            <person name="Vee V."/>
            <person name="English A."/>
            <person name="Wang M."/>
            <person name="Skinner E."/>
            <person name="Han Y."/>
            <person name="Muzny D.M."/>
            <person name="Worley K.C."/>
            <person name="Gibbs R.A."/>
        </authorList>
    </citation>
    <scope>NUCLEOTIDE SEQUENCE</scope>
</reference>
<dbReference type="EnsemblMetazoa" id="XM_003728413">
    <property type="protein sequence ID" value="XP_003728461"/>
    <property type="gene ID" value="LOC100891168"/>
</dbReference>
<proteinExistence type="predicted"/>
<dbReference type="OMA" id="SGIYWIT"/>
<evidence type="ECO:0008006" key="4">
    <source>
        <dbReference type="Google" id="ProtNLM"/>
    </source>
</evidence>
<feature type="transmembrane region" description="Helical" evidence="1">
    <location>
        <begin position="213"/>
        <end position="233"/>
    </location>
</feature>
<feature type="transmembrane region" description="Helical" evidence="1">
    <location>
        <begin position="39"/>
        <end position="58"/>
    </location>
</feature>
<name>A0A7M7GQN5_STRPU</name>
<reference evidence="2" key="2">
    <citation type="submission" date="2021-01" db="UniProtKB">
        <authorList>
            <consortium name="EnsemblMetazoa"/>
        </authorList>
    </citation>
    <scope>IDENTIFICATION</scope>
</reference>
<keyword evidence="1" id="KW-0472">Membrane</keyword>
<dbReference type="GO" id="GO:0016020">
    <property type="term" value="C:membrane"/>
    <property type="evidence" value="ECO:0000318"/>
    <property type="project" value="GO_Central"/>
</dbReference>
<dbReference type="PANTHER" id="PTHR12242:SF49">
    <property type="entry name" value="HEADBUTT, ISOFORM E"/>
    <property type="match status" value="1"/>
</dbReference>
<feature type="transmembrane region" description="Helical" evidence="1">
    <location>
        <begin position="115"/>
        <end position="137"/>
    </location>
</feature>
<dbReference type="Proteomes" id="UP000007110">
    <property type="component" value="Unassembled WGS sequence"/>
</dbReference>
<protein>
    <recommendedName>
        <fullName evidence="4">Protein rolling stone-like</fullName>
    </recommendedName>
</protein>
<dbReference type="RefSeq" id="XP_003728461.1">
    <property type="nucleotide sequence ID" value="XM_003728413.3"/>
</dbReference>
<keyword evidence="1" id="KW-1133">Transmembrane helix</keyword>
<dbReference type="AlphaFoldDB" id="A0A7M7GQN5"/>